<feature type="transmembrane region" description="Helical" evidence="7">
    <location>
        <begin position="707"/>
        <end position="727"/>
    </location>
</feature>
<organism evidence="9 10">
    <name type="scientific">Basidiobolus ranarum</name>
    <dbReference type="NCBI Taxonomy" id="34480"/>
    <lineage>
        <taxon>Eukaryota</taxon>
        <taxon>Fungi</taxon>
        <taxon>Fungi incertae sedis</taxon>
        <taxon>Zoopagomycota</taxon>
        <taxon>Entomophthoromycotina</taxon>
        <taxon>Basidiobolomycetes</taxon>
        <taxon>Basidiobolales</taxon>
        <taxon>Basidiobolaceae</taxon>
        <taxon>Basidiobolus</taxon>
    </lineage>
</organism>
<evidence type="ECO:0000259" key="8">
    <source>
        <dbReference type="PROSITE" id="PS51778"/>
    </source>
</evidence>
<feature type="compositionally biased region" description="Basic and acidic residues" evidence="6">
    <location>
        <begin position="749"/>
        <end position="759"/>
    </location>
</feature>
<evidence type="ECO:0000313" key="10">
    <source>
        <dbReference type="Proteomes" id="UP001479436"/>
    </source>
</evidence>
<keyword evidence="10" id="KW-1185">Reference proteome</keyword>
<evidence type="ECO:0000256" key="3">
    <source>
        <dbReference type="ARBA" id="ARBA00022692"/>
    </source>
</evidence>
<feature type="compositionally biased region" description="Polar residues" evidence="6">
    <location>
        <begin position="150"/>
        <end position="159"/>
    </location>
</feature>
<comment type="caution">
    <text evidence="9">The sequence shown here is derived from an EMBL/GenBank/DDBJ whole genome shotgun (WGS) entry which is preliminary data.</text>
</comment>
<feature type="region of interest" description="Disordered" evidence="6">
    <location>
        <begin position="126"/>
        <end position="162"/>
    </location>
</feature>
<evidence type="ECO:0000313" key="9">
    <source>
        <dbReference type="EMBL" id="KAK9768439.1"/>
    </source>
</evidence>
<dbReference type="Gene3D" id="2.30.29.30">
    <property type="entry name" value="Pleckstrin-homology domain (PH domain)/Phosphotyrosine-binding domain (PTB)"/>
    <property type="match status" value="1"/>
</dbReference>
<dbReference type="PANTHER" id="PTHR23319">
    <property type="entry name" value="GRAM DOMAIN CONTAINING 1B, ISOFORM E"/>
    <property type="match status" value="1"/>
</dbReference>
<dbReference type="InterPro" id="IPR031968">
    <property type="entry name" value="VASt"/>
</dbReference>
<feature type="compositionally biased region" description="Polar residues" evidence="6">
    <location>
        <begin position="24"/>
        <end position="70"/>
    </location>
</feature>
<dbReference type="EMBL" id="JASJQH010000018">
    <property type="protein sequence ID" value="KAK9768439.1"/>
    <property type="molecule type" value="Genomic_DNA"/>
</dbReference>
<evidence type="ECO:0000256" key="1">
    <source>
        <dbReference type="ARBA" id="ARBA00004167"/>
    </source>
</evidence>
<feature type="region of interest" description="Disordered" evidence="6">
    <location>
        <begin position="391"/>
        <end position="436"/>
    </location>
</feature>
<gene>
    <name evidence="9" type="ORF">K7432_000917</name>
</gene>
<comment type="similarity">
    <text evidence="2">Belongs to the YSP2 family.</text>
</comment>
<sequence length="798" mass="89118">MEDPLIYSPPRTPCKANTKENHRSFSSSTLIRSCPTKTTEPVTSPLNSTQHTSQAPNTLTKHSLTPSSSNLVRARSERKFIPVEQYSPLSAVTLRSISSPTRFVTCMFNAATSAASTLTTPTANKPITIETTPLSSSIDTVKDQEEPRRNSTPRFPQVQTPTMATATTDLSTASAVTASPPALTLGHLEQFSNGFQNNQTVTPHRSSTYSHSTSEQVVKNLSRSMSARIPNRNRRRSDTTASIDDTFDAEGSNLNITAKKKNSDFHNLFKDVPISEILIQDYSCAIQKDILIHGRMYVTENYICFYASIFGFVSSIVVEFKDVVAIERRNMAFFVPNAILISTLQQKYLFASFMTREAAFNRLVEFWRKNHPSLVENLGYCNSESNLESPYNVSNQVDSTSDSEGSNSDASSEASDETQEVQDAIEPSNMRHPVVNRGGISSLSYVTSITPTPVSKKRTISTGFQIQGDTHKKPTLCDCYETGHFKTLLLDTVIPAPIEKIFELLYGDNAQWIENFLTEHKNKDVSSTPWDGNKRMLHYIMPINVPIGPKHTKCTITEEIDHKDFDKYTSVIATISTPDVPNGTYFNPATRTCLMHAGNGETRMIVTCAITWHKSSWLRGQIERSTMDGSKIVAKNTENAIRRELVDNSSSVTSSEPFEEKKVKKTKKRVRQQGKSEKPEVSHTVLNEARTTLGSLHNMEKLSPSTMILLLVLIILSISNIVSWYHIHTISQRVQFTESHINGPVNFKPESESEPEPKQIAHTMSQSDKQLIGDQLRSVEELLRNIDQKMMNGIESTP</sequence>
<reference evidence="9 10" key="1">
    <citation type="submission" date="2023-04" db="EMBL/GenBank/DDBJ databases">
        <title>Genome of Basidiobolus ranarum AG-B5.</title>
        <authorList>
            <person name="Stajich J.E."/>
            <person name="Carter-House D."/>
            <person name="Gryganskyi A."/>
        </authorList>
    </citation>
    <scope>NUCLEOTIDE SEQUENCE [LARGE SCALE GENOMIC DNA]</scope>
    <source>
        <strain evidence="9 10">AG-B5</strain>
    </source>
</reference>
<dbReference type="InterPro" id="IPR011993">
    <property type="entry name" value="PH-like_dom_sf"/>
</dbReference>
<name>A0ABR2X3T2_9FUNG</name>
<evidence type="ECO:0000256" key="5">
    <source>
        <dbReference type="ARBA" id="ARBA00023136"/>
    </source>
</evidence>
<evidence type="ECO:0000256" key="4">
    <source>
        <dbReference type="ARBA" id="ARBA00022989"/>
    </source>
</evidence>
<feature type="compositionally biased region" description="Polar residues" evidence="6">
    <location>
        <begin position="647"/>
        <end position="656"/>
    </location>
</feature>
<dbReference type="PANTHER" id="PTHR23319:SF4">
    <property type="entry name" value="GRAM DOMAIN CONTAINING 1B, ISOFORM E"/>
    <property type="match status" value="1"/>
</dbReference>
<keyword evidence="4 7" id="KW-1133">Transmembrane helix</keyword>
<comment type="subcellular location">
    <subcellularLocation>
        <location evidence="1">Membrane</location>
        <topology evidence="1">Single-pass membrane protein</topology>
    </subcellularLocation>
</comment>
<keyword evidence="3 7" id="KW-0812">Transmembrane</keyword>
<evidence type="ECO:0000256" key="6">
    <source>
        <dbReference type="SAM" id="MobiDB-lite"/>
    </source>
</evidence>
<evidence type="ECO:0000256" key="2">
    <source>
        <dbReference type="ARBA" id="ARBA00006582"/>
    </source>
</evidence>
<proteinExistence type="inferred from homology"/>
<feature type="compositionally biased region" description="Basic and acidic residues" evidence="6">
    <location>
        <begin position="140"/>
        <end position="149"/>
    </location>
</feature>
<dbReference type="Proteomes" id="UP001479436">
    <property type="component" value="Unassembled WGS sequence"/>
</dbReference>
<feature type="compositionally biased region" description="Low complexity" evidence="6">
    <location>
        <begin position="398"/>
        <end position="413"/>
    </location>
</feature>
<feature type="region of interest" description="Disordered" evidence="6">
    <location>
        <begin position="647"/>
        <end position="682"/>
    </location>
</feature>
<feature type="region of interest" description="Disordered" evidence="6">
    <location>
        <begin position="746"/>
        <end position="767"/>
    </location>
</feature>
<accession>A0ABR2X3T2</accession>
<feature type="compositionally biased region" description="Polar residues" evidence="6">
    <location>
        <begin position="129"/>
        <end position="139"/>
    </location>
</feature>
<dbReference type="InterPro" id="IPR051482">
    <property type="entry name" value="Cholesterol_transport"/>
</dbReference>
<keyword evidence="5 7" id="KW-0472">Membrane</keyword>
<dbReference type="Pfam" id="PF16016">
    <property type="entry name" value="VASt"/>
    <property type="match status" value="1"/>
</dbReference>
<dbReference type="CDD" id="cd13220">
    <property type="entry name" value="PH-GRAM_GRAMDC"/>
    <property type="match status" value="1"/>
</dbReference>
<dbReference type="Pfam" id="PF02893">
    <property type="entry name" value="GRAM"/>
    <property type="match status" value="1"/>
</dbReference>
<feature type="domain" description="VASt" evidence="8">
    <location>
        <begin position="485"/>
        <end position="649"/>
    </location>
</feature>
<evidence type="ECO:0000256" key="7">
    <source>
        <dbReference type="SAM" id="Phobius"/>
    </source>
</evidence>
<dbReference type="PROSITE" id="PS51778">
    <property type="entry name" value="VAST"/>
    <property type="match status" value="1"/>
</dbReference>
<feature type="compositionally biased region" description="Basic residues" evidence="6">
    <location>
        <begin position="663"/>
        <end position="672"/>
    </location>
</feature>
<protein>
    <recommendedName>
        <fullName evidence="8">VASt domain-containing protein</fullName>
    </recommendedName>
</protein>
<feature type="region of interest" description="Disordered" evidence="6">
    <location>
        <begin position="1"/>
        <end position="70"/>
    </location>
</feature>
<dbReference type="InterPro" id="IPR004182">
    <property type="entry name" value="GRAM"/>
</dbReference>
<feature type="region of interest" description="Disordered" evidence="6">
    <location>
        <begin position="225"/>
        <end position="244"/>
    </location>
</feature>
<dbReference type="SMART" id="SM00568">
    <property type="entry name" value="GRAM"/>
    <property type="match status" value="1"/>
</dbReference>